<proteinExistence type="predicted"/>
<sequence>MLLVQAKELGQVLDKEQLAFLADVQDTHTTITHNAAFQTDDLNAYDSDYVEDDGQIQNKKYAELTEQEQLQDDYDVQATNIVLQDFLPDVGLLVRVRRKMLQALGEIMLQVKQGWLSVTIVKAKELGQVLDKEQLAFLADLGVADVQDTHITIIHNAAFQTNDLDAYDSDCDDISSAKTILMANLLSYDSDVLSEVPHSDNYQNDMTNKSV</sequence>
<organism evidence="1">
    <name type="scientific">Tanacetum cinerariifolium</name>
    <name type="common">Dalmatian daisy</name>
    <name type="synonym">Chrysanthemum cinerariifolium</name>
    <dbReference type="NCBI Taxonomy" id="118510"/>
    <lineage>
        <taxon>Eukaryota</taxon>
        <taxon>Viridiplantae</taxon>
        <taxon>Streptophyta</taxon>
        <taxon>Embryophyta</taxon>
        <taxon>Tracheophyta</taxon>
        <taxon>Spermatophyta</taxon>
        <taxon>Magnoliopsida</taxon>
        <taxon>eudicotyledons</taxon>
        <taxon>Gunneridae</taxon>
        <taxon>Pentapetalae</taxon>
        <taxon>asterids</taxon>
        <taxon>campanulids</taxon>
        <taxon>Asterales</taxon>
        <taxon>Asteraceae</taxon>
        <taxon>Asteroideae</taxon>
        <taxon>Anthemideae</taxon>
        <taxon>Anthemidinae</taxon>
        <taxon>Tanacetum</taxon>
    </lineage>
</organism>
<name>A0A6L2NFD8_TANCI</name>
<dbReference type="AlphaFoldDB" id="A0A6L2NFD8"/>
<comment type="caution">
    <text evidence="1">The sequence shown here is derived from an EMBL/GenBank/DDBJ whole genome shotgun (WGS) entry which is preliminary data.</text>
</comment>
<evidence type="ECO:0008006" key="2">
    <source>
        <dbReference type="Google" id="ProtNLM"/>
    </source>
</evidence>
<dbReference type="EMBL" id="BKCJ010008850">
    <property type="protein sequence ID" value="GEU84239.1"/>
    <property type="molecule type" value="Genomic_DNA"/>
</dbReference>
<protein>
    <recommendedName>
        <fullName evidence="2">Retrovirus-related Pol polyprotein from transposon TNT 1-94</fullName>
    </recommendedName>
</protein>
<accession>A0A6L2NFD8</accession>
<evidence type="ECO:0000313" key="1">
    <source>
        <dbReference type="EMBL" id="GEU84239.1"/>
    </source>
</evidence>
<gene>
    <name evidence="1" type="ORF">Tci_056217</name>
</gene>
<reference evidence="1" key="1">
    <citation type="journal article" date="2019" name="Sci. Rep.">
        <title>Draft genome of Tanacetum cinerariifolium, the natural source of mosquito coil.</title>
        <authorList>
            <person name="Yamashiro T."/>
            <person name="Shiraishi A."/>
            <person name="Satake H."/>
            <person name="Nakayama K."/>
        </authorList>
    </citation>
    <scope>NUCLEOTIDE SEQUENCE</scope>
</reference>